<evidence type="ECO:0000256" key="1">
    <source>
        <dbReference type="ARBA" id="ARBA00022741"/>
    </source>
</evidence>
<dbReference type="InterPro" id="IPR017441">
    <property type="entry name" value="Protein_kinase_ATP_BS"/>
</dbReference>
<keyword evidence="2 3" id="KW-0067">ATP-binding</keyword>
<dbReference type="Gene3D" id="1.10.510.10">
    <property type="entry name" value="Transferase(Phosphotransferase) domain 1"/>
    <property type="match status" value="1"/>
</dbReference>
<reference evidence="7 8" key="1">
    <citation type="submission" date="2024-04" db="EMBL/GenBank/DDBJ databases">
        <title>Draft genome sequence of Sessilibacter corallicola NBRC 116591.</title>
        <authorList>
            <person name="Miyakawa T."/>
            <person name="Kusuya Y."/>
            <person name="Miura T."/>
        </authorList>
    </citation>
    <scope>NUCLEOTIDE SEQUENCE [LARGE SCALE GENOMIC DNA]</scope>
    <source>
        <strain evidence="7 8">KU-00831-HH</strain>
    </source>
</reference>
<dbReference type="Gene3D" id="3.30.450.20">
    <property type="entry name" value="PAS domain"/>
    <property type="match status" value="1"/>
</dbReference>
<evidence type="ECO:0000256" key="3">
    <source>
        <dbReference type="PROSITE-ProRule" id="PRU10141"/>
    </source>
</evidence>
<dbReference type="PROSITE" id="PS00108">
    <property type="entry name" value="PROTEIN_KINASE_ST"/>
    <property type="match status" value="1"/>
</dbReference>
<feature type="domain" description="HAMP" evidence="6">
    <location>
        <begin position="318"/>
        <end position="371"/>
    </location>
</feature>
<evidence type="ECO:0000313" key="7">
    <source>
        <dbReference type="EMBL" id="GAA6168540.1"/>
    </source>
</evidence>
<keyword evidence="1 3" id="KW-0547">Nucleotide-binding</keyword>
<dbReference type="EMBL" id="BAABWN010000007">
    <property type="protein sequence ID" value="GAA6168540.1"/>
    <property type="molecule type" value="Genomic_DNA"/>
</dbReference>
<evidence type="ECO:0000256" key="4">
    <source>
        <dbReference type="SAM" id="Phobius"/>
    </source>
</evidence>
<dbReference type="Gene3D" id="6.10.340.10">
    <property type="match status" value="1"/>
</dbReference>
<keyword evidence="4" id="KW-0472">Membrane</keyword>
<keyword evidence="4" id="KW-1133">Transmembrane helix</keyword>
<dbReference type="InterPro" id="IPR008271">
    <property type="entry name" value="Ser/Thr_kinase_AS"/>
</dbReference>
<dbReference type="PROSITE" id="PS50885">
    <property type="entry name" value="HAMP"/>
    <property type="match status" value="1"/>
</dbReference>
<evidence type="ECO:0000259" key="6">
    <source>
        <dbReference type="PROSITE" id="PS50885"/>
    </source>
</evidence>
<evidence type="ECO:0000256" key="2">
    <source>
        <dbReference type="ARBA" id="ARBA00022840"/>
    </source>
</evidence>
<dbReference type="SUPFAM" id="SSF56112">
    <property type="entry name" value="Protein kinase-like (PK-like)"/>
    <property type="match status" value="1"/>
</dbReference>
<dbReference type="SMART" id="SM00304">
    <property type="entry name" value="HAMP"/>
    <property type="match status" value="1"/>
</dbReference>
<dbReference type="Proteomes" id="UP001465153">
    <property type="component" value="Unassembled WGS sequence"/>
</dbReference>
<dbReference type="InterPro" id="IPR029151">
    <property type="entry name" value="Sensor-like_sf"/>
</dbReference>
<organism evidence="7 8">
    <name type="scientific">Sessilibacter corallicola</name>
    <dbReference type="NCBI Taxonomy" id="2904075"/>
    <lineage>
        <taxon>Bacteria</taxon>
        <taxon>Pseudomonadati</taxon>
        <taxon>Pseudomonadota</taxon>
        <taxon>Gammaproteobacteria</taxon>
        <taxon>Cellvibrionales</taxon>
        <taxon>Cellvibrionaceae</taxon>
        <taxon>Sessilibacter</taxon>
    </lineage>
</organism>
<dbReference type="CDD" id="cd06225">
    <property type="entry name" value="HAMP"/>
    <property type="match status" value="1"/>
</dbReference>
<evidence type="ECO:0008006" key="9">
    <source>
        <dbReference type="Google" id="ProtNLM"/>
    </source>
</evidence>
<dbReference type="Pfam" id="PF14827">
    <property type="entry name" value="dCache_3"/>
    <property type="match status" value="1"/>
</dbReference>
<dbReference type="InterPro" id="IPR011009">
    <property type="entry name" value="Kinase-like_dom_sf"/>
</dbReference>
<feature type="domain" description="Protein kinase" evidence="5">
    <location>
        <begin position="439"/>
        <end position="706"/>
    </location>
</feature>
<protein>
    <recommendedName>
        <fullName evidence="9">Non-specific serine/threonine protein kinase</fullName>
    </recommendedName>
</protein>
<feature type="transmembrane region" description="Helical" evidence="4">
    <location>
        <begin position="298"/>
        <end position="320"/>
    </location>
</feature>
<dbReference type="SUPFAM" id="SSF103190">
    <property type="entry name" value="Sensory domain-like"/>
    <property type="match status" value="1"/>
</dbReference>
<comment type="caution">
    <text evidence="7">The sequence shown here is derived from an EMBL/GenBank/DDBJ whole genome shotgun (WGS) entry which is preliminary data.</text>
</comment>
<dbReference type="InterPro" id="IPR000719">
    <property type="entry name" value="Prot_kinase_dom"/>
</dbReference>
<dbReference type="CDD" id="cd14014">
    <property type="entry name" value="STKc_PknB_like"/>
    <property type="match status" value="1"/>
</dbReference>
<name>A0ABQ0AAA9_9GAMM</name>
<dbReference type="RefSeq" id="WP_353303259.1">
    <property type="nucleotide sequence ID" value="NZ_BAABWN010000007.1"/>
</dbReference>
<dbReference type="InterPro" id="IPR003660">
    <property type="entry name" value="HAMP_dom"/>
</dbReference>
<keyword evidence="4" id="KW-0812">Transmembrane</keyword>
<dbReference type="Pfam" id="PF00069">
    <property type="entry name" value="Pkinase"/>
    <property type="match status" value="1"/>
</dbReference>
<proteinExistence type="predicted"/>
<gene>
    <name evidence="7" type="ORF">NBRC116591_23510</name>
</gene>
<evidence type="ECO:0000313" key="8">
    <source>
        <dbReference type="Proteomes" id="UP001465153"/>
    </source>
</evidence>
<sequence>MNWIYSIRTKLFALVFIAFFTLIAGTYWQVGEKAKSVADTVIDQSLTQSSKILETRIDSRFRFIQEIATGLAQDGRILPLVYDQDTPTLQDLSLEFERTYEFDILFFMNSQGDILARTDQPQAIGVNLARRSALFDSALNGQITSGFIISNNQLMQTVAAPIFDNVASDLVRGVIVIAYELSQETAQEIVALTESDIGFFVFNRDNNRVIDGVNLSYMTNANLAQSLSAYFDNDSAHWNQIIEQETNDFRTTLIIDDAPYHSVIRRIISSNGNALGFAVATRSDAELKQPFIDIQNTLLAVGGMCLVIASIVSLFMALGLSRPIIRLVTITQQIQEGLYPDSKDYKNSKDEIGLLRTALLDMGQSLKDKAEVEAYLADIANELNDERIQLDETHLSEHKNGGDTVLANKPTNEEDKTLINQAAPTQKNDNIGSIIDGRYKLLESLGSGAFASVFLAHDMELNDRIAIKIIHLNTIKQFDEFNFKEEIRLARKITHRNIVRTFDFGQWQTNFYITMEYVQGIDLGQLIRRQRHLDNQIALGICKQICTAVMAAHQMGIIHRDLKPSNMMINRQGILQIMDFGLAKKIQKENNDKNADNKNKQIMGTPKYMAPEQFLGNNQLDERTDVYAIGVIFYTIFNGMPPFSGATLKDIAQKHLHEQPPQIISRNLPEGLADILEKALAKQPNERYQSARELLDAVNHITAVSH</sequence>
<evidence type="ECO:0000259" key="5">
    <source>
        <dbReference type="PROSITE" id="PS50011"/>
    </source>
</evidence>
<dbReference type="InterPro" id="IPR029150">
    <property type="entry name" value="dCache_3"/>
</dbReference>
<accession>A0ABQ0AAA9</accession>
<feature type="transmembrane region" description="Helical" evidence="4">
    <location>
        <begin position="12"/>
        <end position="30"/>
    </location>
</feature>
<feature type="binding site" evidence="3">
    <location>
        <position position="468"/>
    </location>
    <ligand>
        <name>ATP</name>
        <dbReference type="ChEBI" id="CHEBI:30616"/>
    </ligand>
</feature>
<keyword evidence="8" id="KW-1185">Reference proteome</keyword>
<dbReference type="PANTHER" id="PTHR24345">
    <property type="entry name" value="SERINE/THREONINE-PROTEIN KINASE PLK"/>
    <property type="match status" value="1"/>
</dbReference>
<dbReference type="SUPFAM" id="SSF158472">
    <property type="entry name" value="HAMP domain-like"/>
    <property type="match status" value="1"/>
</dbReference>
<dbReference type="PROSITE" id="PS00107">
    <property type="entry name" value="PROTEIN_KINASE_ATP"/>
    <property type="match status" value="1"/>
</dbReference>
<dbReference type="PROSITE" id="PS50011">
    <property type="entry name" value="PROTEIN_KINASE_DOM"/>
    <property type="match status" value="1"/>
</dbReference>
<dbReference type="SMART" id="SM00220">
    <property type="entry name" value="S_TKc"/>
    <property type="match status" value="1"/>
</dbReference>